<comment type="caution">
    <text evidence="1">The sequence shown here is derived from an EMBL/GenBank/DDBJ whole genome shotgun (WGS) entry which is preliminary data.</text>
</comment>
<reference evidence="1 2" key="1">
    <citation type="journal article" date="2022" name="bioRxiv">
        <title>Genomics of Preaxostyla Flagellates Illuminates Evolutionary Transitions and the Path Towards Mitochondrial Loss.</title>
        <authorList>
            <person name="Novak L.V.F."/>
            <person name="Treitli S.C."/>
            <person name="Pyrih J."/>
            <person name="Halakuc P."/>
            <person name="Pipaliya S.V."/>
            <person name="Vacek V."/>
            <person name="Brzon O."/>
            <person name="Soukal P."/>
            <person name="Eme L."/>
            <person name="Dacks J.B."/>
            <person name="Karnkowska A."/>
            <person name="Elias M."/>
            <person name="Hampl V."/>
        </authorList>
    </citation>
    <scope>NUCLEOTIDE SEQUENCE [LARGE SCALE GENOMIC DNA]</scope>
    <source>
        <strain evidence="1">NAU3</strain>
        <tissue evidence="1">Gut</tissue>
    </source>
</reference>
<protein>
    <submittedName>
        <fullName evidence="1">Uncharacterized protein</fullName>
    </submittedName>
</protein>
<keyword evidence="2" id="KW-1185">Reference proteome</keyword>
<dbReference type="EMBL" id="JARBJD010000070">
    <property type="protein sequence ID" value="KAK2955157.1"/>
    <property type="molecule type" value="Genomic_DNA"/>
</dbReference>
<dbReference type="Proteomes" id="UP001281761">
    <property type="component" value="Unassembled WGS sequence"/>
</dbReference>
<organism evidence="1 2">
    <name type="scientific">Blattamonas nauphoetae</name>
    <dbReference type="NCBI Taxonomy" id="2049346"/>
    <lineage>
        <taxon>Eukaryota</taxon>
        <taxon>Metamonada</taxon>
        <taxon>Preaxostyla</taxon>
        <taxon>Oxymonadida</taxon>
        <taxon>Blattamonas</taxon>
    </lineage>
</organism>
<name>A0ABQ9XUJ5_9EUKA</name>
<gene>
    <name evidence="1" type="ORF">BLNAU_9886</name>
</gene>
<evidence type="ECO:0000313" key="1">
    <source>
        <dbReference type="EMBL" id="KAK2955157.1"/>
    </source>
</evidence>
<accession>A0ABQ9XUJ5</accession>
<sequence length="613" mass="65883">MVGLSFSTPTGPTLTNITAELNGSNMNESIVVVTVDMILDGSFTLVVFDSSDALQTEISIGPFSFSSSSTPTTSSRTIVIRPSGLLSFGKTYRVKTLFSSSLIVSHTAPTFTIPEAPPSIGSFSVERQSNPGLFILILDGMDLPVGAGWTVTLSTGLDISGSFVSSTRGESDPLPFQLDEVTFNTTYTVSRVLLENGTNIILESNTFTTLAPPELQSVRASLDESKECVILVLTGTDVPHGAYVMTLKRDDNNAHLDISFTCWSDEMSPTFTMSSEAELEYGKTYRIVNMTSSDIDVFLPSPLSFVIPAIPSLVNVSLSFERSSFIPLTLTGEVMPDGTYEVHVMKSGTALEMMFTVDFLGNSGLIEVDVSDPFFVREEEYFVSSIHSLNGDAVRIPNPLTFVIPLVQLDITVYVSSVHGEESMLCGAKSRPCKSVDWAWGIVESLSMNSVSIALLDESELATSMEQTTGSLRMWSAGPNGMDRLVIPSSSSLGRRDAMIVIRSSLEMRQLEVLIEVSSPSFVLLSAVNAVVTLKQGSIVGTPSSSRMNADETSELCGWESGVIQLVNSSSSISELSFRQLSMGASLIKSGSLVIDTSEFSSNSPHFASFPSG</sequence>
<evidence type="ECO:0000313" key="2">
    <source>
        <dbReference type="Proteomes" id="UP001281761"/>
    </source>
</evidence>
<proteinExistence type="predicted"/>